<dbReference type="VEuPathDB" id="FungiDB:H310_07326"/>
<dbReference type="AlphaFoldDB" id="A0A024U2Y8"/>
<dbReference type="EMBL" id="KI913964">
    <property type="protein sequence ID" value="ETW00791.1"/>
    <property type="molecule type" value="Genomic_DNA"/>
</dbReference>
<gene>
    <name evidence="5" type="ORF">H310_07326</name>
</gene>
<dbReference type="CDD" id="cd07990">
    <property type="entry name" value="LPLAT_LCLAT1-like"/>
    <property type="match status" value="1"/>
</dbReference>
<dbReference type="OrthoDB" id="189226at2759"/>
<evidence type="ECO:0000313" key="5">
    <source>
        <dbReference type="EMBL" id="ETW00791.1"/>
    </source>
</evidence>
<dbReference type="PANTHER" id="PTHR10983">
    <property type="entry name" value="1-ACYLGLYCEROL-3-PHOSPHATE ACYLTRANSFERASE-RELATED"/>
    <property type="match status" value="1"/>
</dbReference>
<dbReference type="Pfam" id="PF16076">
    <property type="entry name" value="Acyltransf_C"/>
    <property type="match status" value="1"/>
</dbReference>
<dbReference type="InterPro" id="IPR032098">
    <property type="entry name" value="Acyltransf_C"/>
</dbReference>
<dbReference type="PANTHER" id="PTHR10983:SF16">
    <property type="entry name" value="LYSOCARDIOLIPIN ACYLTRANSFERASE 1"/>
    <property type="match status" value="1"/>
</dbReference>
<sequence length="376" mass="42621">MPVVLVYEAATCTIRPFSRAHFRRAIGRCFATYVEIMAYCFRPCDLIVSGDLPTDTSKPMFIIANHQVDADWWYISELMRVHGGAGNLKIAMKHTLRSLPILGTGMAMLDFLFLRRDIKVDRVAIQAYMQNFVQDNFPFWLLLFPEGTTIFIESMAKSHEFGQKQNRPMLHRVLLPRSTGLRLMLEAFKDSPVKPDILDITMAFPSYSGEVPTFAMGYDRHVDVQLPSMKKIVMGQGPSKVHLHCRRIPMADVGENVEGCLDQLWVAKEALLNEFIEHQVHFGNTTPNTILRCTLDLCVVCSASHHRKTRRRCYALRRRGEPWATSGSSGECVCASGPSFLHVTLLASSFERCLAASRSFPSRCLSSSLWKKTRRV</sequence>
<evidence type="ECO:0000259" key="4">
    <source>
        <dbReference type="SMART" id="SM00563"/>
    </source>
</evidence>
<reference evidence="5" key="1">
    <citation type="submission" date="2013-12" db="EMBL/GenBank/DDBJ databases">
        <title>The Genome Sequence of Aphanomyces invadans NJM9701.</title>
        <authorList>
            <consortium name="The Broad Institute Genomics Platform"/>
            <person name="Russ C."/>
            <person name="Tyler B."/>
            <person name="van West P."/>
            <person name="Dieguez-Uribeondo J."/>
            <person name="Young S.K."/>
            <person name="Zeng Q."/>
            <person name="Gargeya S."/>
            <person name="Fitzgerald M."/>
            <person name="Abouelleil A."/>
            <person name="Alvarado L."/>
            <person name="Chapman S.B."/>
            <person name="Gainer-Dewar J."/>
            <person name="Goldberg J."/>
            <person name="Griggs A."/>
            <person name="Gujja S."/>
            <person name="Hansen M."/>
            <person name="Howarth C."/>
            <person name="Imamovic A."/>
            <person name="Ireland A."/>
            <person name="Larimer J."/>
            <person name="McCowan C."/>
            <person name="Murphy C."/>
            <person name="Pearson M."/>
            <person name="Poon T.W."/>
            <person name="Priest M."/>
            <person name="Roberts A."/>
            <person name="Saif S."/>
            <person name="Shea T."/>
            <person name="Sykes S."/>
            <person name="Wortman J."/>
            <person name="Nusbaum C."/>
            <person name="Birren B."/>
        </authorList>
    </citation>
    <scope>NUCLEOTIDE SEQUENCE [LARGE SCALE GENOMIC DNA]</scope>
    <source>
        <strain evidence="5">NJM9701</strain>
    </source>
</reference>
<name>A0A024U2Y8_9STRA</name>
<proteinExistence type="inferred from homology"/>
<dbReference type="GO" id="GO:0016746">
    <property type="term" value="F:acyltransferase activity"/>
    <property type="evidence" value="ECO:0007669"/>
    <property type="project" value="UniProtKB-KW"/>
</dbReference>
<evidence type="ECO:0000256" key="3">
    <source>
        <dbReference type="ARBA" id="ARBA00023315"/>
    </source>
</evidence>
<evidence type="ECO:0000256" key="2">
    <source>
        <dbReference type="ARBA" id="ARBA00022679"/>
    </source>
</evidence>
<keyword evidence="3" id="KW-0012">Acyltransferase</keyword>
<dbReference type="RefSeq" id="XP_008870926.1">
    <property type="nucleotide sequence ID" value="XM_008872704.1"/>
</dbReference>
<dbReference type="GO" id="GO:0012505">
    <property type="term" value="C:endomembrane system"/>
    <property type="evidence" value="ECO:0007669"/>
    <property type="project" value="TreeGrafter"/>
</dbReference>
<organism evidence="5">
    <name type="scientific">Aphanomyces invadans</name>
    <dbReference type="NCBI Taxonomy" id="157072"/>
    <lineage>
        <taxon>Eukaryota</taxon>
        <taxon>Sar</taxon>
        <taxon>Stramenopiles</taxon>
        <taxon>Oomycota</taxon>
        <taxon>Saprolegniomycetes</taxon>
        <taxon>Saprolegniales</taxon>
        <taxon>Verrucalvaceae</taxon>
        <taxon>Aphanomyces</taxon>
    </lineage>
</organism>
<dbReference type="SUPFAM" id="SSF69593">
    <property type="entry name" value="Glycerol-3-phosphate (1)-acyltransferase"/>
    <property type="match status" value="1"/>
</dbReference>
<dbReference type="SMART" id="SM00563">
    <property type="entry name" value="PlsC"/>
    <property type="match status" value="1"/>
</dbReference>
<evidence type="ECO:0000256" key="1">
    <source>
        <dbReference type="ARBA" id="ARBA00008655"/>
    </source>
</evidence>
<dbReference type="eggNOG" id="KOG1505">
    <property type="taxonomic scope" value="Eukaryota"/>
</dbReference>
<dbReference type="STRING" id="157072.A0A024U2Y8"/>
<dbReference type="GeneID" id="20084376"/>
<dbReference type="Pfam" id="PF01553">
    <property type="entry name" value="Acyltransferase"/>
    <property type="match status" value="1"/>
</dbReference>
<dbReference type="InterPro" id="IPR002123">
    <property type="entry name" value="Plipid/glycerol_acylTrfase"/>
</dbReference>
<comment type="similarity">
    <text evidence="1">Belongs to the 1-acyl-sn-glycerol-3-phosphate acyltransferase family.</text>
</comment>
<feature type="domain" description="Phospholipid/glycerol acyltransferase" evidence="4">
    <location>
        <begin position="60"/>
        <end position="182"/>
    </location>
</feature>
<accession>A0A024U2Y8</accession>
<protein>
    <recommendedName>
        <fullName evidence="4">Phospholipid/glycerol acyltransferase domain-containing protein</fullName>
    </recommendedName>
</protein>
<keyword evidence="2" id="KW-0808">Transferase</keyword>